<dbReference type="AlphaFoldDB" id="A0AAE0WT03"/>
<accession>A0AAE0WT03</accession>
<evidence type="ECO:0000256" key="2">
    <source>
        <dbReference type="SAM" id="MobiDB-lite"/>
    </source>
</evidence>
<organism evidence="3 4">
    <name type="scientific">Recurvomyces mirabilis</name>
    <dbReference type="NCBI Taxonomy" id="574656"/>
    <lineage>
        <taxon>Eukaryota</taxon>
        <taxon>Fungi</taxon>
        <taxon>Dikarya</taxon>
        <taxon>Ascomycota</taxon>
        <taxon>Pezizomycotina</taxon>
        <taxon>Dothideomycetes</taxon>
        <taxon>Dothideomycetidae</taxon>
        <taxon>Mycosphaerellales</taxon>
        <taxon>Teratosphaeriaceae</taxon>
        <taxon>Recurvomyces</taxon>
    </lineage>
</organism>
<dbReference type="GeneID" id="89959841"/>
<evidence type="ECO:0000313" key="4">
    <source>
        <dbReference type="Proteomes" id="UP001274830"/>
    </source>
</evidence>
<evidence type="ECO:0000313" key="3">
    <source>
        <dbReference type="EMBL" id="KAK3677267.1"/>
    </source>
</evidence>
<feature type="compositionally biased region" description="Basic residues" evidence="2">
    <location>
        <begin position="271"/>
        <end position="291"/>
    </location>
</feature>
<evidence type="ECO:0000256" key="1">
    <source>
        <dbReference type="PROSITE-ProRule" id="PRU00339"/>
    </source>
</evidence>
<keyword evidence="4" id="KW-1185">Reference proteome</keyword>
<dbReference type="InterPro" id="IPR019734">
    <property type="entry name" value="TPR_rpt"/>
</dbReference>
<keyword evidence="1" id="KW-0802">TPR repeat</keyword>
<dbReference type="PANTHER" id="PTHR23082:SF0">
    <property type="entry name" value="GENERAL TRANSCRIPTION FACTOR 3C POLYPEPTIDE 3"/>
    <property type="match status" value="1"/>
</dbReference>
<name>A0AAE0WT03_9PEZI</name>
<feature type="region of interest" description="Disordered" evidence="2">
    <location>
        <begin position="232"/>
        <end position="299"/>
    </location>
</feature>
<dbReference type="InterPro" id="IPR011990">
    <property type="entry name" value="TPR-like_helical_dom_sf"/>
</dbReference>
<feature type="compositionally biased region" description="Low complexity" evidence="2">
    <location>
        <begin position="788"/>
        <end position="800"/>
    </location>
</feature>
<feature type="repeat" description="TPR" evidence="1">
    <location>
        <begin position="1075"/>
        <end position="1108"/>
    </location>
</feature>
<proteinExistence type="predicted"/>
<feature type="compositionally biased region" description="Basic residues" evidence="2">
    <location>
        <begin position="757"/>
        <end position="771"/>
    </location>
</feature>
<dbReference type="SMART" id="SM00028">
    <property type="entry name" value="TPR"/>
    <property type="match status" value="6"/>
</dbReference>
<gene>
    <name evidence="3" type="primary">TFC4</name>
    <name evidence="3" type="ORF">LTR78_002805</name>
</gene>
<dbReference type="GO" id="GO:0000127">
    <property type="term" value="C:transcription factor TFIIIC complex"/>
    <property type="evidence" value="ECO:0007669"/>
    <property type="project" value="TreeGrafter"/>
</dbReference>
<feature type="region of interest" description="Disordered" evidence="2">
    <location>
        <begin position="722"/>
        <end position="801"/>
    </location>
</feature>
<dbReference type="Proteomes" id="UP001274830">
    <property type="component" value="Unassembled WGS sequence"/>
</dbReference>
<reference evidence="3" key="1">
    <citation type="submission" date="2023-07" db="EMBL/GenBank/DDBJ databases">
        <title>Black Yeasts Isolated from many extreme environments.</title>
        <authorList>
            <person name="Coleine C."/>
            <person name="Stajich J.E."/>
            <person name="Selbmann L."/>
        </authorList>
    </citation>
    <scope>NUCLEOTIDE SEQUENCE</scope>
    <source>
        <strain evidence="3">CCFEE 5485</strain>
    </source>
</reference>
<dbReference type="PANTHER" id="PTHR23082">
    <property type="entry name" value="TRANSCRIPTION INITIATION FACTOR IIIC TFIIIC , POLYPEPTIDE 3-RELATED"/>
    <property type="match status" value="1"/>
</dbReference>
<protein>
    <submittedName>
        <fullName evidence="3">Transcription factor TFIIIC subunit tfc4</fullName>
    </submittedName>
</protein>
<dbReference type="SUPFAM" id="SSF48452">
    <property type="entry name" value="TPR-like"/>
    <property type="match status" value="2"/>
</dbReference>
<dbReference type="PROSITE" id="PS50005">
    <property type="entry name" value="TPR"/>
    <property type="match status" value="1"/>
</dbReference>
<comment type="caution">
    <text evidence="3">The sequence shown here is derived from an EMBL/GenBank/DDBJ whole genome shotgun (WGS) entry which is preliminary data.</text>
</comment>
<sequence length="1238" mass="138062">MANGHDVTMDDVTGYGNHAAGVDADSALITPGSYSNRFMPSHVPMPASNDSLRGDYDTFGDGYAYDDPYTYTTGDEMVTGENLPYFRPVLGSDGEPLVDENGDPVLAANEDLEYDDDYEEGDGVIMDSLSPTPTGGNAYSAVAAPPTDNVETPPSTSSGLAALLANASSYWSKTSNLGFGDGAKQKARLQAMSEVERLRIPQGAPMESDYHVADEEAEEEVLVLDPQLQALDARASDQDMRNRGRGSGRPRGRGGFRWALRGTSHDPALKRQARGRGRGRGRGGWKRRGRPRGVLTADPGRDFKRLQTEAMAAYMDGNHEAALASALEAIHKNPEVGIAHWLVSEALRGLDREKDSIGALMSGAVVDRDAKMWIDAGDRTMRLAETVTSRFAAANQALYCYSHAMELTKKDPALDLLARLGIRDAYLETGDLGKARLYSKSVCTLDPTDWDNLVLYAELCADTQESTEMARAKVAYEVAFEATSKQQRELGDVPEIWSHINIYLELLDKLKYTAEAIRMLKRLARWILGRKEENFWDQYNDDDREFDSGNDRRGYVGEFQQGKASVDKSRYGDGLPIDIRVKLGLFRVKMGTEYREEAMKHLEIIYDLREDAAEHYDTFYAVADCLRLHRRFDDAMKFYQSLKDVMDGTTEDFALGIAECYEAAARNEEAEETYKSVLRDHPSSVKARIMLSRLYRELGWHQDAEPLLREVLALGKREMVRAGDNDTPALPRPKLTKRLAPRASSDGTLPVQAHQRFNPRTKRPYVRRKTKAQPTSGQHESIPDSARRGSGSSRKASAAPAEEDIARVPLYLLDQTSTFEKLEALWDTSEADPDSRGIPSAWVKLAANTTDLLRTEGAFFLNTGGKFHGYGKRRYTTYHEEESQAAFEMLSQSGPSTGIHKPTPTNSMRYLMVPNDFQGVDFHKWHRLIVQLCLCYADHGDQLRCYDVLTEVLLRANIFNETAFREINSTVALFCALKFNDSKYANDLVRDFALRSEFRASVPYQLINGVSNLCYGEENAFNAGPSQKYMARGVKAMDYNFLPPALREQQEYGEQLPGLETRFAKHGQESGPPDAGVLIIYGNVLAMTSLRNAALPYYLRALALQPDNAMLHLSIGISYIHQGMKRQTENRQYTIQQGISFVQRYHELRTDSGDVSYTQEAEYNMAKVWHMLGLIHLAIPGYEKVLALSDQISGGPAMDGYAIKADFAKEAAYALQQLFALAGNQEAAAAITEQWLVI</sequence>
<dbReference type="InterPro" id="IPR039340">
    <property type="entry name" value="Tfc4/TFIIIC-102/Sfc4"/>
</dbReference>
<feature type="compositionally biased region" description="Basic residues" evidence="2">
    <location>
        <begin position="243"/>
        <end position="254"/>
    </location>
</feature>
<dbReference type="EMBL" id="JAUTXT010000007">
    <property type="protein sequence ID" value="KAK3677267.1"/>
    <property type="molecule type" value="Genomic_DNA"/>
</dbReference>
<dbReference type="GO" id="GO:0006383">
    <property type="term" value="P:transcription by RNA polymerase III"/>
    <property type="evidence" value="ECO:0007669"/>
    <property type="project" value="InterPro"/>
</dbReference>
<dbReference type="Gene3D" id="1.25.40.10">
    <property type="entry name" value="Tetratricopeptide repeat domain"/>
    <property type="match status" value="3"/>
</dbReference>
<dbReference type="Pfam" id="PF13432">
    <property type="entry name" value="TPR_16"/>
    <property type="match status" value="2"/>
</dbReference>
<dbReference type="RefSeq" id="XP_064697244.1">
    <property type="nucleotide sequence ID" value="XM_064835309.1"/>
</dbReference>